<evidence type="ECO:0000313" key="2">
    <source>
        <dbReference type="Proteomes" id="UP000636800"/>
    </source>
</evidence>
<protein>
    <submittedName>
        <fullName evidence="1">Uncharacterized protein</fullName>
    </submittedName>
</protein>
<keyword evidence="2" id="KW-1185">Reference proteome</keyword>
<dbReference type="EMBL" id="JADCNL010000013">
    <property type="protein sequence ID" value="KAG0454757.1"/>
    <property type="molecule type" value="Genomic_DNA"/>
</dbReference>
<dbReference type="Proteomes" id="UP000636800">
    <property type="component" value="Chromosome 13"/>
</dbReference>
<accession>A0A835PNH0</accession>
<reference evidence="1 2" key="1">
    <citation type="journal article" date="2020" name="Nat. Food">
        <title>A phased Vanilla planifolia genome enables genetic improvement of flavour and production.</title>
        <authorList>
            <person name="Hasing T."/>
            <person name="Tang H."/>
            <person name="Brym M."/>
            <person name="Khazi F."/>
            <person name="Huang T."/>
            <person name="Chambers A.H."/>
        </authorList>
    </citation>
    <scope>NUCLEOTIDE SEQUENCE [LARGE SCALE GENOMIC DNA]</scope>
    <source>
        <tissue evidence="1">Leaf</tissue>
    </source>
</reference>
<proteinExistence type="predicted"/>
<dbReference type="AlphaFoldDB" id="A0A835PNH0"/>
<evidence type="ECO:0000313" key="1">
    <source>
        <dbReference type="EMBL" id="KAG0454757.1"/>
    </source>
</evidence>
<name>A0A835PNH0_VANPL</name>
<dbReference type="OrthoDB" id="2019149at2759"/>
<sequence>MGTPSRLARSSAEGRRRILEAEVVEVARGDRLKGRGWGRHGVEGSEREVERARRQHLRLLPGREGGGKARHQRADRLQVPETPPALVGLKACFLGPVDFPVGGIMFFAVDAPGGGGERGDTGGATAAAAAVSADPVSICTTCLKEEVSAWTNVVG</sequence>
<organism evidence="1 2">
    <name type="scientific">Vanilla planifolia</name>
    <name type="common">Vanilla</name>
    <dbReference type="NCBI Taxonomy" id="51239"/>
    <lineage>
        <taxon>Eukaryota</taxon>
        <taxon>Viridiplantae</taxon>
        <taxon>Streptophyta</taxon>
        <taxon>Embryophyta</taxon>
        <taxon>Tracheophyta</taxon>
        <taxon>Spermatophyta</taxon>
        <taxon>Magnoliopsida</taxon>
        <taxon>Liliopsida</taxon>
        <taxon>Asparagales</taxon>
        <taxon>Orchidaceae</taxon>
        <taxon>Vanilloideae</taxon>
        <taxon>Vanilleae</taxon>
        <taxon>Vanilla</taxon>
    </lineage>
</organism>
<comment type="caution">
    <text evidence="1">The sequence shown here is derived from an EMBL/GenBank/DDBJ whole genome shotgun (WGS) entry which is preliminary data.</text>
</comment>
<gene>
    <name evidence="1" type="ORF">HPP92_024049</name>
</gene>